<dbReference type="Proteomes" id="UP001732700">
    <property type="component" value="Chromosome 5C"/>
</dbReference>
<reference evidence="1" key="2">
    <citation type="submission" date="2025-09" db="UniProtKB">
        <authorList>
            <consortium name="EnsemblPlants"/>
        </authorList>
    </citation>
    <scope>IDENTIFICATION</scope>
</reference>
<organism evidence="1 2">
    <name type="scientific">Avena sativa</name>
    <name type="common">Oat</name>
    <dbReference type="NCBI Taxonomy" id="4498"/>
    <lineage>
        <taxon>Eukaryota</taxon>
        <taxon>Viridiplantae</taxon>
        <taxon>Streptophyta</taxon>
        <taxon>Embryophyta</taxon>
        <taxon>Tracheophyta</taxon>
        <taxon>Spermatophyta</taxon>
        <taxon>Magnoliopsida</taxon>
        <taxon>Liliopsida</taxon>
        <taxon>Poales</taxon>
        <taxon>Poaceae</taxon>
        <taxon>BOP clade</taxon>
        <taxon>Pooideae</taxon>
        <taxon>Poodae</taxon>
        <taxon>Poeae</taxon>
        <taxon>Poeae Chloroplast Group 1 (Aveneae type)</taxon>
        <taxon>Aveninae</taxon>
        <taxon>Avena</taxon>
    </lineage>
</organism>
<name>A0ACD5Y7K7_AVESA</name>
<reference evidence="1" key="1">
    <citation type="submission" date="2021-05" db="EMBL/GenBank/DDBJ databases">
        <authorList>
            <person name="Scholz U."/>
            <person name="Mascher M."/>
            <person name="Fiebig A."/>
        </authorList>
    </citation>
    <scope>NUCLEOTIDE SEQUENCE [LARGE SCALE GENOMIC DNA]</scope>
</reference>
<sequence length="878" mass="100521">MLMALVITKGVISEIRVPIEPCGSIITSVQKRERRKSARKHKRKRLTISTTEENGSEADDERKAYSRCSITFLFKVLQRVHTCPCYVELVKWLGFSKILNLDSCSVPGCFVQWVADNICTDREVIQIGSKEIQLSPQIVHETLGTPTRELLVDSDEEQLTQTLGGCIYHLAVRCLDFIDFTPVQIPLTLPRIRVWKGNLIKMFSDMYLGTNGKYGAYLVKDISQTCYSIDSRIPNFQVQNDEILKQLIDAAIGDLVQPKTIVSNQNGSQNTLKISTSEECSYKTANESQTTVKLSQEDDVHFEDDNDDDASIQQKKRRTEANVNYEPSDENEHARHTDRIPDSPEAPRVLSMVHEETTETEAATSQMFPSASLNHMIHGNDISRQNESCVYVASQVCVKLNKLDDTKGAESATIKRSAYLEIARSKYFFKDEGVPSFRLMECVDDNGRTIEEPELFRPIGIDDYSYNETCELAISNCKEEENKEADNNVTDKEKTNDTITPNRNVTTKTSNTNRSVYVKDNIDTDCEMSIQCAQRCTSITCLTNSPTRHQTELNNFVDLVSPITVMSSKNNMNTEQSGSTTKTHDYIEDLIVGRRLFEDNDEDDYNSNLKNKGPAVQLLNNFVEESSPEVQILGEKSVQFPSNIHKLDWAVNIDAVRVSMLQLGNSMKPKGWVDAWLISSFCRKLFRGNHPSKTKKHFFNTISDFFLEKWKSEEAKDIWHKRALESFIGANRAFKLHLSDALFFPSIYNMHWFVLIVDIKYRNFIFLDSFFSEDSFHKTIGDVMIKNFTNTWHEAGLKEMNFETYGRAYPNVPKQITGNDCGIFVMKYMELFVVRNQSKCNFSHLDIPLFHLKYTHDILMRRHNMEHDAKDLASMFEC</sequence>
<accession>A0ACD5Y7K7</accession>
<evidence type="ECO:0000313" key="2">
    <source>
        <dbReference type="Proteomes" id="UP001732700"/>
    </source>
</evidence>
<evidence type="ECO:0000313" key="1">
    <source>
        <dbReference type="EnsemblPlants" id="AVESA.00010b.r2.5CG0925130.1.CDS"/>
    </source>
</evidence>
<keyword evidence="2" id="KW-1185">Reference proteome</keyword>
<proteinExistence type="predicted"/>
<protein>
    <submittedName>
        <fullName evidence="1">Uncharacterized protein</fullName>
    </submittedName>
</protein>
<dbReference type="EnsemblPlants" id="AVESA.00010b.r2.5CG0925130.1">
    <property type="protein sequence ID" value="AVESA.00010b.r2.5CG0925130.1.CDS"/>
    <property type="gene ID" value="AVESA.00010b.r2.5CG0925130"/>
</dbReference>